<dbReference type="KEGG" id="psco:LY89DRAFT_714473"/>
<feature type="region of interest" description="Disordered" evidence="1">
    <location>
        <begin position="171"/>
        <end position="267"/>
    </location>
</feature>
<name>A0A194XR19_MOLSC</name>
<dbReference type="Proteomes" id="UP000070700">
    <property type="component" value="Unassembled WGS sequence"/>
</dbReference>
<dbReference type="AlphaFoldDB" id="A0A194XR19"/>
<dbReference type="GeneID" id="28827858"/>
<protein>
    <recommendedName>
        <fullName evidence="4">Fungal N-terminal domain-containing protein</fullName>
    </recommendedName>
</protein>
<dbReference type="RefSeq" id="XP_018077090.1">
    <property type="nucleotide sequence ID" value="XM_018218132.1"/>
</dbReference>
<feature type="compositionally biased region" description="Polar residues" evidence="1">
    <location>
        <begin position="201"/>
        <end position="224"/>
    </location>
</feature>
<dbReference type="OrthoDB" id="3539334at2759"/>
<feature type="compositionally biased region" description="Basic residues" evidence="1">
    <location>
        <begin position="258"/>
        <end position="267"/>
    </location>
</feature>
<evidence type="ECO:0008006" key="4">
    <source>
        <dbReference type="Google" id="ProtNLM"/>
    </source>
</evidence>
<organism evidence="2 3">
    <name type="scientific">Mollisia scopiformis</name>
    <name type="common">Conifer needle endophyte fungus</name>
    <name type="synonym">Phialocephala scopiformis</name>
    <dbReference type="NCBI Taxonomy" id="149040"/>
    <lineage>
        <taxon>Eukaryota</taxon>
        <taxon>Fungi</taxon>
        <taxon>Dikarya</taxon>
        <taxon>Ascomycota</taxon>
        <taxon>Pezizomycotina</taxon>
        <taxon>Leotiomycetes</taxon>
        <taxon>Helotiales</taxon>
        <taxon>Mollisiaceae</taxon>
        <taxon>Mollisia</taxon>
    </lineage>
</organism>
<keyword evidence="3" id="KW-1185">Reference proteome</keyword>
<evidence type="ECO:0000313" key="3">
    <source>
        <dbReference type="Proteomes" id="UP000070700"/>
    </source>
</evidence>
<accession>A0A194XR19</accession>
<sequence>MVEPVSIISGTVSILNGTFTFGQWMYKISGVSAEVRKAVTDLANIQNDLNEARELRSLKFDMKSSERKYNRLYRQLQYAIKQLDNTVKECAKSLHNPDVDFETRGKVTTAHRIEWVLNGKDTYASRQNALIIDHNRLMKAISAVNALPDMSPSSPDLLAPPPYSAVSKSGDYWGSLSPSQRRAMRGKSTELIEDEDRGEQKNNAESQSSVPEQDSYSSSNSTISRKMRKLWGEGDSAFQLNTPLETIENSVEEEYVTSRHHRKRHRR</sequence>
<evidence type="ECO:0000256" key="1">
    <source>
        <dbReference type="SAM" id="MobiDB-lite"/>
    </source>
</evidence>
<gene>
    <name evidence="2" type="ORF">LY89DRAFT_714473</name>
</gene>
<dbReference type="InParanoid" id="A0A194XR19"/>
<evidence type="ECO:0000313" key="2">
    <source>
        <dbReference type="EMBL" id="KUJ22735.1"/>
    </source>
</evidence>
<reference evidence="2 3" key="1">
    <citation type="submission" date="2015-10" db="EMBL/GenBank/DDBJ databases">
        <title>Full genome of DAOMC 229536 Phialocephala scopiformis, a fungal endophyte of spruce producing the potent anti-insectan compound rugulosin.</title>
        <authorList>
            <consortium name="DOE Joint Genome Institute"/>
            <person name="Walker A.K."/>
            <person name="Frasz S.L."/>
            <person name="Seifert K.A."/>
            <person name="Miller J.D."/>
            <person name="Mondo S.J."/>
            <person name="Labutti K."/>
            <person name="Lipzen A."/>
            <person name="Dockter R."/>
            <person name="Kennedy M."/>
            <person name="Grigoriev I.V."/>
            <person name="Spatafora J.W."/>
        </authorList>
    </citation>
    <scope>NUCLEOTIDE SEQUENCE [LARGE SCALE GENOMIC DNA]</scope>
    <source>
        <strain evidence="2 3">CBS 120377</strain>
    </source>
</reference>
<feature type="compositionally biased region" description="Polar residues" evidence="1">
    <location>
        <begin position="238"/>
        <end position="249"/>
    </location>
</feature>
<proteinExistence type="predicted"/>
<dbReference type="EMBL" id="KQ947406">
    <property type="protein sequence ID" value="KUJ22735.1"/>
    <property type="molecule type" value="Genomic_DNA"/>
</dbReference>